<sequence length="262" mass="27856">MEEKLVFVSVGGTATPEQESFVRSIEDRLRSESLIPKTVGRNTFSADAPLKAITELMEKCSGIVVIALERSYFPSGLERRGGPRQGTLVETKLPTPWNHIEAAMAYAKHLPLLVIVEDGLKAEGLLEQGYDWYVQKLPLAEAALGSNEFNGVLADWKEKVLALEPGPGSAAPSPPPPVLRGLNPADLSVLELVGALRPVQLWSVAIALAGLLAGAFSLGARLLPFGERPKPVQGALRPAQVPGAVECPCRSFPPGTPGRSSA</sequence>
<reference evidence="1 2" key="1">
    <citation type="submission" date="2023-12" db="EMBL/GenBank/DDBJ databases">
        <title>Baltic Sea Cyanobacteria.</title>
        <authorList>
            <person name="Delbaje E."/>
            <person name="Fewer D.P."/>
            <person name="Shishido T.K."/>
        </authorList>
    </citation>
    <scope>NUCLEOTIDE SEQUENCE [LARGE SCALE GENOMIC DNA]</scope>
    <source>
        <strain evidence="1 2">UHCC 0139</strain>
    </source>
</reference>
<dbReference type="EMBL" id="JAYGHX010000004">
    <property type="protein sequence ID" value="MEA5391175.1"/>
    <property type="molecule type" value="Genomic_DNA"/>
</dbReference>
<gene>
    <name evidence="1" type="ORF">VB738_07860</name>
</gene>
<dbReference type="RefSeq" id="WP_323305221.1">
    <property type="nucleotide sequence ID" value="NZ_JAYGHX010000004.1"/>
</dbReference>
<keyword evidence="2" id="KW-1185">Reference proteome</keyword>
<organism evidence="1 2">
    <name type="scientific">Cyanobium gracile UHCC 0139</name>
    <dbReference type="NCBI Taxonomy" id="3110308"/>
    <lineage>
        <taxon>Bacteria</taxon>
        <taxon>Bacillati</taxon>
        <taxon>Cyanobacteriota</taxon>
        <taxon>Cyanophyceae</taxon>
        <taxon>Synechococcales</taxon>
        <taxon>Prochlorococcaceae</taxon>
        <taxon>Cyanobium</taxon>
    </lineage>
</organism>
<comment type="caution">
    <text evidence="1">The sequence shown here is derived from an EMBL/GenBank/DDBJ whole genome shotgun (WGS) entry which is preliminary data.</text>
</comment>
<dbReference type="Proteomes" id="UP001304461">
    <property type="component" value="Unassembled WGS sequence"/>
</dbReference>
<evidence type="ECO:0000313" key="2">
    <source>
        <dbReference type="Proteomes" id="UP001304461"/>
    </source>
</evidence>
<protein>
    <recommendedName>
        <fullName evidence="3">DUF4062 domain-containing protein</fullName>
    </recommendedName>
</protein>
<accession>A0ABU5RTY8</accession>
<name>A0ABU5RTY8_9CYAN</name>
<proteinExistence type="predicted"/>
<evidence type="ECO:0008006" key="3">
    <source>
        <dbReference type="Google" id="ProtNLM"/>
    </source>
</evidence>
<evidence type="ECO:0000313" key="1">
    <source>
        <dbReference type="EMBL" id="MEA5391175.1"/>
    </source>
</evidence>